<name>A0A7U4QJX9_DESA2</name>
<dbReference type="KEGG" id="daw:HS1_000927"/>
<dbReference type="SUPFAM" id="SSF101908">
    <property type="entry name" value="Putative isomerase YbhE"/>
    <property type="match status" value="1"/>
</dbReference>
<gene>
    <name evidence="2" type="ORF">HS1_000927</name>
</gene>
<reference evidence="2 3" key="1">
    <citation type="submission" date="2015-10" db="EMBL/GenBank/DDBJ databases">
        <title>Candidatus Desulfofervidus auxilii, a hydrogenotrophic sulfate-reducing bacterium involved in the thermophilic anaerobic oxidation of methane.</title>
        <authorList>
            <person name="Krukenberg V."/>
            <person name="Richter M."/>
            <person name="Wegener G."/>
        </authorList>
    </citation>
    <scope>NUCLEOTIDE SEQUENCE [LARGE SCALE GENOMIC DNA]</scope>
    <source>
        <strain evidence="2 3">HS1</strain>
    </source>
</reference>
<organism evidence="2 3">
    <name type="scientific">Desulfofervidus auxilii</name>
    <dbReference type="NCBI Taxonomy" id="1621989"/>
    <lineage>
        <taxon>Bacteria</taxon>
        <taxon>Pseudomonadati</taxon>
        <taxon>Thermodesulfobacteriota</taxon>
        <taxon>Candidatus Desulfofervidia</taxon>
        <taxon>Candidatus Desulfofervidales</taxon>
        <taxon>Candidatus Desulfofervidaceae</taxon>
        <taxon>Candidatus Desulfofervidus</taxon>
    </lineage>
</organism>
<evidence type="ECO:0000313" key="3">
    <source>
        <dbReference type="Proteomes" id="UP000070560"/>
    </source>
</evidence>
<evidence type="ECO:0000313" key="2">
    <source>
        <dbReference type="EMBL" id="AMM40731.1"/>
    </source>
</evidence>
<dbReference type="AlphaFoldDB" id="A0A7U4QJX9"/>
<keyword evidence="3" id="KW-1185">Reference proteome</keyword>
<keyword evidence="1" id="KW-0175">Coiled coil</keyword>
<proteinExistence type="predicted"/>
<dbReference type="Proteomes" id="UP000070560">
    <property type="component" value="Chromosome"/>
</dbReference>
<sequence>MANADIKLEDGTVIVEGNWLLVKCWKIKQDHVRLEAHDLHLDHPNRRKTQGGDRRALVHGFNDELVINWNGDYPGNVVVHKDLKIAKGGKLVIEDDKGNTVAKIDRWGNFEAGGNGEQDGDVLLNDKNGNRIIHIGAGEGKIEIKDTSGNTVAKIDRWGNFEAGGNGEVDGDVLLNDKNGNRIIHIGADEGKIEIKDTSGNTVAKIDRHGNFEAGGNGEVDGDVLLNDKNGNRIIHIGADEGKIEIKDTSGNTVAKIDKFGNLYLGGGGRDGDIILKDGNGNVLIRIDTQYKRIDFKDPSGSVKMRICTDDFTEATWPAWPEESSPSQLDLIKELRRMKEEILALRERVEELESSSP</sequence>
<dbReference type="EMBL" id="CP013015">
    <property type="protein sequence ID" value="AMM40731.1"/>
    <property type="molecule type" value="Genomic_DNA"/>
</dbReference>
<evidence type="ECO:0000256" key="1">
    <source>
        <dbReference type="SAM" id="Coils"/>
    </source>
</evidence>
<feature type="coiled-coil region" evidence="1">
    <location>
        <begin position="328"/>
        <end position="355"/>
    </location>
</feature>
<accession>A0A7U4QJX9</accession>
<protein>
    <submittedName>
        <fullName evidence="2">Uncharacterized protein</fullName>
    </submittedName>
</protein>